<evidence type="ECO:0000313" key="3">
    <source>
        <dbReference type="Proteomes" id="UP000663854"/>
    </source>
</evidence>
<reference evidence="1" key="1">
    <citation type="submission" date="2021-02" db="EMBL/GenBank/DDBJ databases">
        <authorList>
            <person name="Nowell W R."/>
        </authorList>
    </citation>
    <scope>NUCLEOTIDE SEQUENCE</scope>
</reference>
<dbReference type="EMBL" id="CAJNOH010001200">
    <property type="protein sequence ID" value="CAF1189175.1"/>
    <property type="molecule type" value="Genomic_DNA"/>
</dbReference>
<dbReference type="AlphaFoldDB" id="A0A814VCI7"/>
<dbReference type="EMBL" id="CAJNOL010007474">
    <property type="protein sequence ID" value="CAF1628688.1"/>
    <property type="molecule type" value="Genomic_DNA"/>
</dbReference>
<keyword evidence="4" id="KW-1185">Reference proteome</keyword>
<name>A0A814VCI7_9BILA</name>
<gene>
    <name evidence="2" type="ORF">JXQ802_LOCUS51506</name>
    <name evidence="1" type="ORF">PYM288_LOCUS24247</name>
</gene>
<protein>
    <submittedName>
        <fullName evidence="1">Uncharacterized protein</fullName>
    </submittedName>
</protein>
<organism evidence="1 3">
    <name type="scientific">Rotaria sordida</name>
    <dbReference type="NCBI Taxonomy" id="392033"/>
    <lineage>
        <taxon>Eukaryota</taxon>
        <taxon>Metazoa</taxon>
        <taxon>Spiralia</taxon>
        <taxon>Gnathifera</taxon>
        <taxon>Rotifera</taxon>
        <taxon>Eurotatoria</taxon>
        <taxon>Bdelloidea</taxon>
        <taxon>Philodinida</taxon>
        <taxon>Philodinidae</taxon>
        <taxon>Rotaria</taxon>
    </lineage>
</organism>
<dbReference type="Proteomes" id="UP000663854">
    <property type="component" value="Unassembled WGS sequence"/>
</dbReference>
<proteinExistence type="predicted"/>
<evidence type="ECO:0000313" key="1">
    <source>
        <dbReference type="EMBL" id="CAF1189175.1"/>
    </source>
</evidence>
<comment type="caution">
    <text evidence="1">The sequence shown here is derived from an EMBL/GenBank/DDBJ whole genome shotgun (WGS) entry which is preliminary data.</text>
</comment>
<evidence type="ECO:0000313" key="4">
    <source>
        <dbReference type="Proteomes" id="UP000663870"/>
    </source>
</evidence>
<dbReference type="Proteomes" id="UP000663870">
    <property type="component" value="Unassembled WGS sequence"/>
</dbReference>
<sequence>MIGISSALPIGQEHDDTYDLSSNDYIPAENLEHSEEDFHRTKRQADHFKYHNKINSDPQTFFNAAGGGNFHNRHNWDGNIAVSAGAKVWESANQRHSFGINGGYAQGAGSYQGHRYQSPPHWNVGTSYIYRFPG</sequence>
<accession>A0A814VCI7</accession>
<evidence type="ECO:0000313" key="2">
    <source>
        <dbReference type="EMBL" id="CAF1628688.1"/>
    </source>
</evidence>